<evidence type="ECO:0000313" key="1">
    <source>
        <dbReference type="EMBL" id="EKC55715.1"/>
    </source>
</evidence>
<dbReference type="EMBL" id="AJWZ01007869">
    <property type="protein sequence ID" value="EKC55715.1"/>
    <property type="molecule type" value="Genomic_DNA"/>
</dbReference>
<comment type="caution">
    <text evidence="1">The sequence shown here is derived from an EMBL/GenBank/DDBJ whole genome shotgun (WGS) entry which is preliminary data.</text>
</comment>
<organism evidence="1">
    <name type="scientific">human gut metagenome</name>
    <dbReference type="NCBI Taxonomy" id="408170"/>
    <lineage>
        <taxon>unclassified sequences</taxon>
        <taxon>metagenomes</taxon>
        <taxon>organismal metagenomes</taxon>
    </lineage>
</organism>
<proteinExistence type="predicted"/>
<reference evidence="1" key="1">
    <citation type="journal article" date="2013" name="Environ. Microbiol.">
        <title>Microbiota from the distal guts of lean and obese adolescents exhibit partial functional redundancy besides clear differences in community structure.</title>
        <authorList>
            <person name="Ferrer M."/>
            <person name="Ruiz A."/>
            <person name="Lanza F."/>
            <person name="Haange S.B."/>
            <person name="Oberbach A."/>
            <person name="Till H."/>
            <person name="Bargiela R."/>
            <person name="Campoy C."/>
            <person name="Segura M.T."/>
            <person name="Richter M."/>
            <person name="von Bergen M."/>
            <person name="Seifert J."/>
            <person name="Suarez A."/>
        </authorList>
    </citation>
    <scope>NUCLEOTIDE SEQUENCE</scope>
</reference>
<sequence>MEKSKQENCDDLYELARDYARAEAELGVQHWVFIEFTKNTGDGSSERIFSYDLPREVYERRRWVIRWREAALVCRFPRANVSRFCSYYDRRLGNDVRLTDDLRRLVAAKAQVTRARRKLEEYVAWNRANNLFFDEDTDEELARFRTKLVRKIAGVEAAEERMRRKIEEYENTLPAAQKGVV</sequence>
<dbReference type="AlphaFoldDB" id="K1SPB9"/>
<protein>
    <submittedName>
        <fullName evidence="1">Uncharacterized protein</fullName>
    </submittedName>
</protein>
<name>K1SPB9_9ZZZZ</name>
<accession>K1SPB9</accession>
<gene>
    <name evidence="1" type="ORF">OBE_11425</name>
</gene>